<organism evidence="3 4">
    <name type="scientific">Liquorilactobacillus mali KCTC 3596 = DSM 20444</name>
    <dbReference type="NCBI Taxonomy" id="1046596"/>
    <lineage>
        <taxon>Bacteria</taxon>
        <taxon>Bacillati</taxon>
        <taxon>Bacillota</taxon>
        <taxon>Bacilli</taxon>
        <taxon>Lactobacillales</taxon>
        <taxon>Lactobacillaceae</taxon>
        <taxon>Liquorilactobacillus</taxon>
    </lineage>
</organism>
<dbReference type="PATRIC" id="fig|1046596.6.peg.652"/>
<dbReference type="Proteomes" id="UP000050898">
    <property type="component" value="Unassembled WGS sequence"/>
</dbReference>
<dbReference type="InterPro" id="IPR013078">
    <property type="entry name" value="His_Pase_superF_clade-1"/>
</dbReference>
<comment type="caution">
    <text evidence="3">The sequence shown here is derived from an EMBL/GenBank/DDBJ whole genome shotgun (WGS) entry which is preliminary data.</text>
</comment>
<evidence type="ECO:0000256" key="1">
    <source>
        <dbReference type="PIRSR" id="PIRSR613078-1"/>
    </source>
</evidence>
<dbReference type="AlphaFoldDB" id="J0L697"/>
<dbReference type="GO" id="GO:0016791">
    <property type="term" value="F:phosphatase activity"/>
    <property type="evidence" value="ECO:0007669"/>
    <property type="project" value="TreeGrafter"/>
</dbReference>
<dbReference type="PANTHER" id="PTHR48100:SF1">
    <property type="entry name" value="HISTIDINE PHOSPHATASE FAMILY PROTEIN-RELATED"/>
    <property type="match status" value="1"/>
</dbReference>
<sequence>MNKRIIFVRHGKTAWNVEGRLQGAHGDSPLIYTAEIQSDLKALAAYLKLFNISTVYSSPLKRAYKTASLLSSQISADIQVITDPGLAEISFGSFEGLKKENLLTDYPVEFDLLSSRTDDIRLQKLGVESFLSAQKRFCKSIKDITEKMDDNQTILIVSHGAISQLGIQRLTNNIYLGGLSNLSLSQVVEQNGHYIIEKYNETAFLTHPITHQKNTSIK</sequence>
<name>J0L697_9LACO</name>
<feature type="binding site" evidence="2">
    <location>
        <position position="99"/>
    </location>
    <ligand>
        <name>substrate</name>
    </ligand>
</feature>
<protein>
    <submittedName>
        <fullName evidence="3">Phosphoglycerate mutase</fullName>
    </submittedName>
</protein>
<dbReference type="SMART" id="SM00855">
    <property type="entry name" value="PGAM"/>
    <property type="match status" value="1"/>
</dbReference>
<dbReference type="GO" id="GO:0005737">
    <property type="term" value="C:cytoplasm"/>
    <property type="evidence" value="ECO:0007669"/>
    <property type="project" value="TreeGrafter"/>
</dbReference>
<dbReference type="InterPro" id="IPR029033">
    <property type="entry name" value="His_PPase_superfam"/>
</dbReference>
<reference evidence="3 4" key="1">
    <citation type="journal article" date="2015" name="Genome Announc.">
        <title>Expanding the biotechnology potential of lactobacilli through comparative genomics of 213 strains and associated genera.</title>
        <authorList>
            <person name="Sun Z."/>
            <person name="Harris H.M."/>
            <person name="McCann A."/>
            <person name="Guo C."/>
            <person name="Argimon S."/>
            <person name="Zhang W."/>
            <person name="Yang X."/>
            <person name="Jeffery I.B."/>
            <person name="Cooney J.C."/>
            <person name="Kagawa T.F."/>
            <person name="Liu W."/>
            <person name="Song Y."/>
            <person name="Salvetti E."/>
            <person name="Wrobel A."/>
            <person name="Rasinkangas P."/>
            <person name="Parkhill J."/>
            <person name="Rea M.C."/>
            <person name="O'Sullivan O."/>
            <person name="Ritari J."/>
            <person name="Douillard F.P."/>
            <person name="Paul Ross R."/>
            <person name="Yang R."/>
            <person name="Briner A.E."/>
            <person name="Felis G.E."/>
            <person name="de Vos W.M."/>
            <person name="Barrangou R."/>
            <person name="Klaenhammer T.R."/>
            <person name="Caufield P.W."/>
            <person name="Cui Y."/>
            <person name="Zhang H."/>
            <person name="O'Toole P.W."/>
        </authorList>
    </citation>
    <scope>NUCLEOTIDE SEQUENCE [LARGE SCALE GENOMIC DNA]</scope>
    <source>
        <strain evidence="3 4">DSM 20444</strain>
    </source>
</reference>
<dbReference type="Pfam" id="PF00300">
    <property type="entry name" value="His_Phos_1"/>
    <property type="match status" value="1"/>
</dbReference>
<feature type="binding site" evidence="2">
    <location>
        <begin position="9"/>
        <end position="16"/>
    </location>
    <ligand>
        <name>substrate</name>
    </ligand>
</feature>
<keyword evidence="4" id="KW-1185">Reference proteome</keyword>
<gene>
    <name evidence="3" type="ORF">FD00_GL000603</name>
</gene>
<dbReference type="InterPro" id="IPR050275">
    <property type="entry name" value="PGM_Phosphatase"/>
</dbReference>
<dbReference type="EMBL" id="AYYH01000017">
    <property type="protein sequence ID" value="KRN09867.1"/>
    <property type="molecule type" value="Genomic_DNA"/>
</dbReference>
<dbReference type="Gene3D" id="3.40.50.1240">
    <property type="entry name" value="Phosphoglycerate mutase-like"/>
    <property type="match status" value="1"/>
</dbReference>
<proteinExistence type="predicted"/>
<feature type="active site" description="Tele-phosphohistidine intermediate" evidence="1">
    <location>
        <position position="10"/>
    </location>
</feature>
<feature type="binding site" evidence="2">
    <location>
        <position position="62"/>
    </location>
    <ligand>
        <name>substrate</name>
    </ligand>
</feature>
<evidence type="ECO:0000313" key="4">
    <source>
        <dbReference type="Proteomes" id="UP000050898"/>
    </source>
</evidence>
<evidence type="ECO:0000256" key="2">
    <source>
        <dbReference type="PIRSR" id="PIRSR613078-2"/>
    </source>
</evidence>
<accession>J0L697</accession>
<feature type="active site" description="Proton donor/acceptor" evidence="1">
    <location>
        <position position="88"/>
    </location>
</feature>
<evidence type="ECO:0000313" key="3">
    <source>
        <dbReference type="EMBL" id="KRN09867.1"/>
    </source>
</evidence>
<dbReference type="PANTHER" id="PTHR48100">
    <property type="entry name" value="BROAD-SPECIFICITY PHOSPHATASE YOR283W-RELATED"/>
    <property type="match status" value="1"/>
</dbReference>
<dbReference type="SUPFAM" id="SSF53254">
    <property type="entry name" value="Phosphoglycerate mutase-like"/>
    <property type="match status" value="1"/>
</dbReference>
<dbReference type="CDD" id="cd07067">
    <property type="entry name" value="HP_PGM_like"/>
    <property type="match status" value="1"/>
</dbReference>
<dbReference type="OrthoDB" id="9782128at2"/>
<dbReference type="GeneID" id="98315770"/>
<dbReference type="RefSeq" id="WP_003688866.1">
    <property type="nucleotide sequence ID" value="NZ_AKKT01000074.1"/>
</dbReference>